<organism evidence="10 11">
    <name type="scientific">Phycomyces blakesleeanus</name>
    <dbReference type="NCBI Taxonomy" id="4837"/>
    <lineage>
        <taxon>Eukaryota</taxon>
        <taxon>Fungi</taxon>
        <taxon>Fungi incertae sedis</taxon>
        <taxon>Mucoromycota</taxon>
        <taxon>Mucoromycotina</taxon>
        <taxon>Mucoromycetes</taxon>
        <taxon>Mucorales</taxon>
        <taxon>Phycomycetaceae</taxon>
        <taxon>Phycomyces</taxon>
    </lineage>
</organism>
<reference evidence="10 11" key="1">
    <citation type="submission" date="2024-04" db="EMBL/GenBank/DDBJ databases">
        <title>Symmetric and asymmetric DNA N6-adenine methylation regulates different biological responses in Mucorales.</title>
        <authorList>
            <consortium name="Lawrence Berkeley National Laboratory"/>
            <person name="Lax C."/>
            <person name="Mondo S.J."/>
            <person name="Osorio-Concepcion M."/>
            <person name="Muszewska A."/>
            <person name="Corrochano-Luque M."/>
            <person name="Gutierrez G."/>
            <person name="Riley R."/>
            <person name="Lipzen A."/>
            <person name="Guo J."/>
            <person name="Hundley H."/>
            <person name="Amirebrahimi M."/>
            <person name="Ng V."/>
            <person name="Lorenzo-Gutierrez D."/>
            <person name="Binder U."/>
            <person name="Yang J."/>
            <person name="Song Y."/>
            <person name="Canovas D."/>
            <person name="Navarro E."/>
            <person name="Freitag M."/>
            <person name="Gabaldon T."/>
            <person name="Grigoriev I.V."/>
            <person name="Corrochano L.M."/>
            <person name="Nicolas F.E."/>
            <person name="Garre V."/>
        </authorList>
    </citation>
    <scope>NUCLEOTIDE SEQUENCE [LARGE SCALE GENOMIC DNA]</scope>
    <source>
        <strain evidence="10 11">L51</strain>
    </source>
</reference>
<keyword evidence="5" id="KW-0223">Dioxygenase</keyword>
<dbReference type="Proteomes" id="UP001448207">
    <property type="component" value="Unassembled WGS sequence"/>
</dbReference>
<dbReference type="PANTHER" id="PTHR12117:SF0">
    <property type="entry name" value="PROLYL 3-HYDROXYLASE OGFOD1"/>
    <property type="match status" value="1"/>
</dbReference>
<evidence type="ECO:0000313" key="10">
    <source>
        <dbReference type="EMBL" id="KAL0085381.1"/>
    </source>
</evidence>
<dbReference type="SMART" id="SM00702">
    <property type="entry name" value="P4Hc"/>
    <property type="match status" value="1"/>
</dbReference>
<dbReference type="Pfam" id="PF13661">
    <property type="entry name" value="2OG-FeII_Oxy_4"/>
    <property type="match status" value="1"/>
</dbReference>
<sequence length="544" mass="61648">MTVATKRKAEAIQELPEKKFKTVQEVFHKGLMDPQNRDRLQKACQESEPYKHCAIERLVNDELLRKVYEEIGASLRFTLKETDIYKVNQTGDLVNMDGLPLEEKNRLRHLFELRNAIYSDEFRSFVSQVTGCGPLSPSKFDMSINTYNSGCHLLNHDDVIGTRRVSFILYMPSPDEEWDPSWGGALELYPVVSKGTPAIEPTVSLPPKWNQFAMFTVLPGYSFHSVEEVVGQNKSRLSIQGWFHVPQLGEKGYETKTTAEKSSLEMLETEEEEEPFVLYKDPLEEQDCALGQEDISVLSEWMNPIYLETKCLGQISERFMDTSAVQLKDILRPDLAESLKKHCLDQDQQDGFTTSNMPPHGSGIHKDWIANGPPVRQRFLRSTSTSNLNGLQSKLQSGAFRRWLATVSQLLPIGCRGMTRRFRPGHDYTLATAHSKGSVLDITLCLATCPTESAAEQWESGEYGGYECYMAPHEGQDDPAIYKASSEDDGALLTMPAGWNEMAIVLRDEGVLRFVKYISARAPGARWDIAMEYEIDQEEEEEEE</sequence>
<protein>
    <submittedName>
        <fullName evidence="10">Oxoglutarate and iron-dependent oxygenase degradation C-term-domain-containing protein</fullName>
    </submittedName>
</protein>
<dbReference type="Pfam" id="PF10637">
    <property type="entry name" value="Ofd1_CTDD"/>
    <property type="match status" value="1"/>
</dbReference>
<keyword evidence="6" id="KW-0560">Oxidoreductase</keyword>
<evidence type="ECO:0000256" key="1">
    <source>
        <dbReference type="ARBA" id="ARBA00001961"/>
    </source>
</evidence>
<comment type="cofactor">
    <cofactor evidence="1">
        <name>L-ascorbate</name>
        <dbReference type="ChEBI" id="CHEBI:38290"/>
    </cofactor>
</comment>
<accession>A0ABR3B0L0</accession>
<dbReference type="InterPro" id="IPR019601">
    <property type="entry name" value="Oxoglutarate/Fe-dep_Oase_C"/>
</dbReference>
<dbReference type="InterPro" id="IPR006620">
    <property type="entry name" value="Pro_4_hyd_alph"/>
</dbReference>
<dbReference type="InterPro" id="IPR005123">
    <property type="entry name" value="Oxoglu/Fe-dep_dioxygenase_dom"/>
</dbReference>
<evidence type="ECO:0000256" key="8">
    <source>
        <dbReference type="ARBA" id="ARBA00047444"/>
    </source>
</evidence>
<dbReference type="PANTHER" id="PTHR12117">
    <property type="entry name" value="HISTONE ACETYLTRANSFERASE COMPLEX"/>
    <property type="match status" value="1"/>
</dbReference>
<evidence type="ECO:0000256" key="3">
    <source>
        <dbReference type="ARBA" id="ARBA00022723"/>
    </source>
</evidence>
<evidence type="ECO:0000256" key="6">
    <source>
        <dbReference type="ARBA" id="ARBA00023002"/>
    </source>
</evidence>
<dbReference type="EMBL" id="JBCLYO010000010">
    <property type="protein sequence ID" value="KAL0085381.1"/>
    <property type="molecule type" value="Genomic_DNA"/>
</dbReference>
<dbReference type="InterPro" id="IPR039558">
    <property type="entry name" value="TPA1/OFD1_N"/>
</dbReference>
<evidence type="ECO:0000313" key="11">
    <source>
        <dbReference type="Proteomes" id="UP001448207"/>
    </source>
</evidence>
<keyword evidence="7" id="KW-0408">Iron</keyword>
<dbReference type="InterPro" id="IPR051842">
    <property type="entry name" value="uS12_prolyl_hydroxylase"/>
</dbReference>
<comment type="similarity">
    <text evidence="2">Belongs to the TPA1 family.</text>
</comment>
<evidence type="ECO:0000256" key="2">
    <source>
        <dbReference type="ARBA" id="ARBA00007443"/>
    </source>
</evidence>
<feature type="domain" description="Fe2OG dioxygenase" evidence="9">
    <location>
        <begin position="138"/>
        <end position="245"/>
    </location>
</feature>
<keyword evidence="4" id="KW-0847">Vitamin C</keyword>
<proteinExistence type="inferred from homology"/>
<keyword evidence="11" id="KW-1185">Reference proteome</keyword>
<gene>
    <name evidence="10" type="ORF">J3Q64DRAFT_1743473</name>
</gene>
<name>A0ABR3B0L0_PHYBL</name>
<comment type="catalytic activity">
    <reaction evidence="8">
        <text>[ribosomal protein uS12]-L-proline + 2-oxoglutarate + O2 = [ribosomal protein uS12]-(3S)-3-hydroxy-L-proline + succinate + CO2</text>
        <dbReference type="Rhea" id="RHEA:54156"/>
        <dbReference type="Rhea" id="RHEA-COMP:13816"/>
        <dbReference type="Rhea" id="RHEA-COMP:13818"/>
        <dbReference type="ChEBI" id="CHEBI:15379"/>
        <dbReference type="ChEBI" id="CHEBI:16526"/>
        <dbReference type="ChEBI" id="CHEBI:16810"/>
        <dbReference type="ChEBI" id="CHEBI:30031"/>
        <dbReference type="ChEBI" id="CHEBI:50342"/>
        <dbReference type="ChEBI" id="CHEBI:85428"/>
    </reaction>
</comment>
<dbReference type="Gene3D" id="3.60.130.20">
    <property type="entry name" value="Oxoglutarate/iron-dependent oxygenase, C-terminal degradation domain"/>
    <property type="match status" value="1"/>
</dbReference>
<comment type="caution">
    <text evidence="10">The sequence shown here is derived from an EMBL/GenBank/DDBJ whole genome shotgun (WGS) entry which is preliminary data.</text>
</comment>
<evidence type="ECO:0000259" key="9">
    <source>
        <dbReference type="PROSITE" id="PS51471"/>
    </source>
</evidence>
<dbReference type="PROSITE" id="PS51471">
    <property type="entry name" value="FE2OG_OXY"/>
    <property type="match status" value="1"/>
</dbReference>
<evidence type="ECO:0000256" key="7">
    <source>
        <dbReference type="ARBA" id="ARBA00023004"/>
    </source>
</evidence>
<dbReference type="InterPro" id="IPR043044">
    <property type="entry name" value="TPA1/Ofd1_C"/>
</dbReference>
<dbReference type="Gene3D" id="2.60.120.620">
    <property type="entry name" value="q2cbj1_9rhob like domain"/>
    <property type="match status" value="1"/>
</dbReference>
<evidence type="ECO:0000256" key="4">
    <source>
        <dbReference type="ARBA" id="ARBA00022896"/>
    </source>
</evidence>
<evidence type="ECO:0000256" key="5">
    <source>
        <dbReference type="ARBA" id="ARBA00022964"/>
    </source>
</evidence>
<keyword evidence="3" id="KW-0479">Metal-binding</keyword>